<comment type="caution">
    <text evidence="12">The sequence shown here is derived from an EMBL/GenBank/DDBJ whole genome shotgun (WGS) entry which is preliminary data.</text>
</comment>
<comment type="catalytic activity">
    <reaction evidence="1 11">
        <text>guanosine(46) in tRNA + S-adenosyl-L-methionine = N(7)-methylguanosine(46) in tRNA + S-adenosyl-L-homocysteine</text>
        <dbReference type="Rhea" id="RHEA:42708"/>
        <dbReference type="Rhea" id="RHEA-COMP:10188"/>
        <dbReference type="Rhea" id="RHEA-COMP:10189"/>
        <dbReference type="ChEBI" id="CHEBI:57856"/>
        <dbReference type="ChEBI" id="CHEBI:59789"/>
        <dbReference type="ChEBI" id="CHEBI:74269"/>
        <dbReference type="ChEBI" id="CHEBI:74480"/>
        <dbReference type="EC" id="2.1.1.33"/>
    </reaction>
</comment>
<sequence length="250" mass="29191">MDENIPNCSQLTNESNNQSIHYPQKRFYRQRAHSNPMSDHDLVYPLSPEKMDWSQLFSSPSSNCLPQFADIGCGYGGLLVRLSPIFPDIMMVGMEIRVKVSDFVQDRIKALREQNTSKYGNICCVRSNAMKNITNFFFKGQLDKMFFLFPDPHFKKTKHKWRIISTNLLSEYAYVLKPGGRIYTITDVEEVHKWMVDQVGQHPLFKRLEKEEEEKDEIVPLLYDSTEEGQKVTRNSGQKWLALFLRLENP</sequence>
<keyword evidence="3 11" id="KW-0820">tRNA-binding</keyword>
<dbReference type="UniPathway" id="UPA00989"/>
<dbReference type="PANTHER" id="PTHR23417:SF16">
    <property type="entry name" value="TRNA (GUANINE-N(7)-)-METHYLTRANSFERASE"/>
    <property type="match status" value="1"/>
</dbReference>
<keyword evidence="9 11" id="KW-0539">Nucleus</keyword>
<dbReference type="EC" id="2.1.1.33" evidence="11"/>
<dbReference type="GO" id="GO:0106143">
    <property type="term" value="C:tRNA (m7G46) methyltransferase complex"/>
    <property type="evidence" value="ECO:0007669"/>
    <property type="project" value="UniProtKB-ARBA"/>
</dbReference>
<dbReference type="HAMAP" id="MF_03055">
    <property type="entry name" value="tRNA_methyltr_TrmB_euk"/>
    <property type="match status" value="1"/>
</dbReference>
<evidence type="ECO:0000256" key="2">
    <source>
        <dbReference type="ARBA" id="ARBA00004123"/>
    </source>
</evidence>
<dbReference type="Pfam" id="PF02390">
    <property type="entry name" value="Methyltransf_4"/>
    <property type="match status" value="1"/>
</dbReference>
<accession>A0A6V7UA26</accession>
<dbReference type="InterPro" id="IPR025763">
    <property type="entry name" value="Trm8_euk"/>
</dbReference>
<dbReference type="Proteomes" id="UP000580250">
    <property type="component" value="Unassembled WGS sequence"/>
</dbReference>
<feature type="binding site" evidence="11">
    <location>
        <begin position="128"/>
        <end position="129"/>
    </location>
    <ligand>
        <name>S-adenosyl-L-methionine</name>
        <dbReference type="ChEBI" id="CHEBI:59789"/>
    </ligand>
</feature>
<evidence type="ECO:0000256" key="10">
    <source>
        <dbReference type="ARBA" id="ARBA00060552"/>
    </source>
</evidence>
<name>A0A6V7UA26_MELEN</name>
<dbReference type="EMBL" id="CAJEWN010000041">
    <property type="protein sequence ID" value="CAD2148233.1"/>
    <property type="molecule type" value="Genomic_DNA"/>
</dbReference>
<reference evidence="12 13" key="1">
    <citation type="submission" date="2020-08" db="EMBL/GenBank/DDBJ databases">
        <authorList>
            <person name="Koutsovoulos G."/>
            <person name="Danchin GJ E."/>
        </authorList>
    </citation>
    <scope>NUCLEOTIDE SEQUENCE [LARGE SCALE GENOMIC DNA]</scope>
</reference>
<gene>
    <name evidence="12" type="ORF">MENT_LOCUS9255</name>
</gene>
<keyword evidence="6 11" id="KW-0949">S-adenosyl-L-methionine</keyword>
<evidence type="ECO:0000256" key="5">
    <source>
        <dbReference type="ARBA" id="ARBA00022679"/>
    </source>
</evidence>
<evidence type="ECO:0000313" key="13">
    <source>
        <dbReference type="Proteomes" id="UP000580250"/>
    </source>
</evidence>
<feature type="binding site" evidence="11">
    <location>
        <begin position="95"/>
        <end position="96"/>
    </location>
    <ligand>
        <name>S-adenosyl-L-methionine</name>
        <dbReference type="ChEBI" id="CHEBI:59789"/>
    </ligand>
</feature>
<feature type="active site" evidence="11">
    <location>
        <position position="151"/>
    </location>
</feature>
<comment type="subcellular location">
    <subcellularLocation>
        <location evidence="2 11">Nucleus</location>
    </subcellularLocation>
</comment>
<evidence type="ECO:0000256" key="4">
    <source>
        <dbReference type="ARBA" id="ARBA00022603"/>
    </source>
</evidence>
<dbReference type="GO" id="GO:0008176">
    <property type="term" value="F:tRNA (guanine(46)-N7)-methyltransferase activity"/>
    <property type="evidence" value="ECO:0007669"/>
    <property type="project" value="UniProtKB-UniRule"/>
</dbReference>
<evidence type="ECO:0000256" key="9">
    <source>
        <dbReference type="ARBA" id="ARBA00023242"/>
    </source>
</evidence>
<dbReference type="Gene3D" id="3.40.50.150">
    <property type="entry name" value="Vaccinia Virus protein VP39"/>
    <property type="match status" value="1"/>
</dbReference>
<dbReference type="InterPro" id="IPR029063">
    <property type="entry name" value="SAM-dependent_MTases_sf"/>
</dbReference>
<dbReference type="AlphaFoldDB" id="A0A6V7UA26"/>
<dbReference type="CDD" id="cd02440">
    <property type="entry name" value="AdoMet_MTases"/>
    <property type="match status" value="1"/>
</dbReference>
<comment type="pathway">
    <text evidence="10 11">tRNA modification; N(7)-methylguanine-tRNA biosynthesis.</text>
</comment>
<dbReference type="PANTHER" id="PTHR23417">
    <property type="entry name" value="3-DEOXY-D-MANNO-OCTULOSONIC-ACID TRANSFERASE/TRNA GUANINE-N 7 - -METHYLTRANSFERASE"/>
    <property type="match status" value="1"/>
</dbReference>
<feature type="binding site" evidence="11">
    <location>
        <position position="148"/>
    </location>
    <ligand>
        <name>S-adenosyl-L-methionine</name>
        <dbReference type="ChEBI" id="CHEBI:59789"/>
    </ligand>
</feature>
<protein>
    <recommendedName>
        <fullName evidence="11">tRNA (guanine-N(7)-)-methyltransferase</fullName>
        <ecNumber evidence="11">2.1.1.33</ecNumber>
    </recommendedName>
    <alternativeName>
        <fullName evidence="11">tRNA (guanine(46)-N(7))-methyltransferase</fullName>
    </alternativeName>
    <alternativeName>
        <fullName evidence="11">tRNA(m7G46)-methyltransferase</fullName>
    </alternativeName>
</protein>
<feature type="binding site" evidence="11">
    <location>
        <position position="72"/>
    </location>
    <ligand>
        <name>S-adenosyl-L-methionine</name>
        <dbReference type="ChEBI" id="CHEBI:59789"/>
    </ligand>
</feature>
<evidence type="ECO:0000256" key="8">
    <source>
        <dbReference type="ARBA" id="ARBA00022884"/>
    </source>
</evidence>
<evidence type="ECO:0000256" key="1">
    <source>
        <dbReference type="ARBA" id="ARBA00000142"/>
    </source>
</evidence>
<keyword evidence="7 11" id="KW-0819">tRNA processing</keyword>
<comment type="function">
    <text evidence="11">Catalyzes the formation of N(7)-methylguanine at position 46 (m7G46) in tRNA.</text>
</comment>
<dbReference type="GO" id="GO:0005634">
    <property type="term" value="C:nucleus"/>
    <property type="evidence" value="ECO:0007669"/>
    <property type="project" value="UniProtKB-SubCell"/>
</dbReference>
<dbReference type="OrthoDB" id="47276at2759"/>
<dbReference type="NCBIfam" id="TIGR00091">
    <property type="entry name" value="tRNA (guanosine(46)-N7)-methyltransferase TrmB"/>
    <property type="match status" value="1"/>
</dbReference>
<keyword evidence="5 11" id="KW-0808">Transferase</keyword>
<feature type="binding site" evidence="11">
    <location>
        <begin position="226"/>
        <end position="228"/>
    </location>
    <ligand>
        <name>S-adenosyl-L-methionine</name>
        <dbReference type="ChEBI" id="CHEBI:59789"/>
    </ligand>
</feature>
<comment type="similarity">
    <text evidence="11">Belongs to the class I-like SAM-binding methyltransferase superfamily. TrmB family.</text>
</comment>
<keyword evidence="4 11" id="KW-0489">Methyltransferase</keyword>
<dbReference type="InterPro" id="IPR003358">
    <property type="entry name" value="tRNA_(Gua-N-7)_MeTrfase_Trmb"/>
</dbReference>
<dbReference type="PROSITE" id="PS51625">
    <property type="entry name" value="SAM_MT_TRMB"/>
    <property type="match status" value="1"/>
</dbReference>
<keyword evidence="8 11" id="KW-0694">RNA-binding</keyword>
<evidence type="ECO:0000313" key="12">
    <source>
        <dbReference type="EMBL" id="CAD2148233.1"/>
    </source>
</evidence>
<evidence type="ECO:0000256" key="7">
    <source>
        <dbReference type="ARBA" id="ARBA00022694"/>
    </source>
</evidence>
<evidence type="ECO:0000256" key="3">
    <source>
        <dbReference type="ARBA" id="ARBA00022555"/>
    </source>
</evidence>
<organism evidence="12 13">
    <name type="scientific">Meloidogyne enterolobii</name>
    <name type="common">Root-knot nematode worm</name>
    <name type="synonym">Meloidogyne mayaguensis</name>
    <dbReference type="NCBI Taxonomy" id="390850"/>
    <lineage>
        <taxon>Eukaryota</taxon>
        <taxon>Metazoa</taxon>
        <taxon>Ecdysozoa</taxon>
        <taxon>Nematoda</taxon>
        <taxon>Chromadorea</taxon>
        <taxon>Rhabditida</taxon>
        <taxon>Tylenchina</taxon>
        <taxon>Tylenchomorpha</taxon>
        <taxon>Tylenchoidea</taxon>
        <taxon>Meloidogynidae</taxon>
        <taxon>Meloidogyninae</taxon>
        <taxon>Meloidogyne</taxon>
    </lineage>
</organism>
<evidence type="ECO:0000256" key="11">
    <source>
        <dbReference type="HAMAP-Rule" id="MF_03055"/>
    </source>
</evidence>
<dbReference type="FunFam" id="3.40.50.150:FF:000060">
    <property type="entry name" value="tRNA (guanine-N(7)-)-methyltransferase"/>
    <property type="match status" value="1"/>
</dbReference>
<dbReference type="SUPFAM" id="SSF53335">
    <property type="entry name" value="S-adenosyl-L-methionine-dependent methyltransferases"/>
    <property type="match status" value="1"/>
</dbReference>
<evidence type="ECO:0000256" key="6">
    <source>
        <dbReference type="ARBA" id="ARBA00022691"/>
    </source>
</evidence>
<proteinExistence type="inferred from homology"/>
<dbReference type="GO" id="GO:0000049">
    <property type="term" value="F:tRNA binding"/>
    <property type="evidence" value="ECO:0007669"/>
    <property type="project" value="UniProtKB-UniRule"/>
</dbReference>